<dbReference type="Proteomes" id="UP001234297">
    <property type="component" value="Chromosome 1"/>
</dbReference>
<organism evidence="1 2">
    <name type="scientific">Persea americana</name>
    <name type="common">Avocado</name>
    <dbReference type="NCBI Taxonomy" id="3435"/>
    <lineage>
        <taxon>Eukaryota</taxon>
        <taxon>Viridiplantae</taxon>
        <taxon>Streptophyta</taxon>
        <taxon>Embryophyta</taxon>
        <taxon>Tracheophyta</taxon>
        <taxon>Spermatophyta</taxon>
        <taxon>Magnoliopsida</taxon>
        <taxon>Magnoliidae</taxon>
        <taxon>Laurales</taxon>
        <taxon>Lauraceae</taxon>
        <taxon>Persea</taxon>
    </lineage>
</organism>
<evidence type="ECO:0000313" key="1">
    <source>
        <dbReference type="EMBL" id="KAJ8649870.1"/>
    </source>
</evidence>
<sequence>MSPAVVVPFRIGNSICDDPSITTPMEITLLKLITDTASLLSDTATKLPESSVGVDEGCNCSNPPKQADVMAVAREEDEEVGVALFQMMRMSGWVGTSSLKKMADICEGCTTVNRGMEHTKQLWVAVNAVNAIKLQSHAHTGSYIPDPHIFKHVGPNKADLYLLSVTSQESGSS</sequence>
<dbReference type="EMBL" id="CM056809">
    <property type="protein sequence ID" value="KAJ8649870.1"/>
    <property type="molecule type" value="Genomic_DNA"/>
</dbReference>
<comment type="caution">
    <text evidence="1">The sequence shown here is derived from an EMBL/GenBank/DDBJ whole genome shotgun (WGS) entry which is preliminary data.</text>
</comment>
<evidence type="ECO:0000313" key="2">
    <source>
        <dbReference type="Proteomes" id="UP001234297"/>
    </source>
</evidence>
<protein>
    <submittedName>
        <fullName evidence="1">Uncharacterized protein</fullName>
    </submittedName>
</protein>
<accession>A0ACC2MVV4</accession>
<reference evidence="1 2" key="1">
    <citation type="journal article" date="2022" name="Hortic Res">
        <title>A haplotype resolved chromosomal level avocado genome allows analysis of novel avocado genes.</title>
        <authorList>
            <person name="Nath O."/>
            <person name="Fletcher S.J."/>
            <person name="Hayward A."/>
            <person name="Shaw L.M."/>
            <person name="Masouleh A.K."/>
            <person name="Furtado A."/>
            <person name="Henry R.J."/>
            <person name="Mitter N."/>
        </authorList>
    </citation>
    <scope>NUCLEOTIDE SEQUENCE [LARGE SCALE GENOMIC DNA]</scope>
    <source>
        <strain evidence="2">cv. Hass</strain>
    </source>
</reference>
<gene>
    <name evidence="1" type="ORF">MRB53_002893</name>
</gene>
<proteinExistence type="predicted"/>
<name>A0ACC2MVV4_PERAE</name>
<keyword evidence="2" id="KW-1185">Reference proteome</keyword>